<evidence type="ECO:0000313" key="7">
    <source>
        <dbReference type="EMBL" id="ACB47068.1"/>
    </source>
</evidence>
<protein>
    <submittedName>
        <fullName evidence="7">Putative secreted hydrolase</fullName>
    </submittedName>
</protein>
<evidence type="ECO:0000256" key="2">
    <source>
        <dbReference type="ARBA" id="ARBA00022729"/>
    </source>
</evidence>
<evidence type="ECO:0000256" key="1">
    <source>
        <dbReference type="ARBA" id="ARBA00010088"/>
    </source>
</evidence>
<dbReference type="GO" id="GO:0016787">
    <property type="term" value="F:hydrolase activity"/>
    <property type="evidence" value="ECO:0007669"/>
    <property type="project" value="UniProtKB-KW"/>
</dbReference>
<evidence type="ECO:0000256" key="3">
    <source>
        <dbReference type="ARBA" id="ARBA00022801"/>
    </source>
</evidence>
<evidence type="ECO:0000256" key="4">
    <source>
        <dbReference type="SAM" id="MobiDB-lite"/>
    </source>
</evidence>
<reference evidence="7" key="1">
    <citation type="submission" date="2007-04" db="EMBL/GenBank/DDBJ databases">
        <authorList>
            <person name="Gao Q.-J."/>
            <person name="Thorson J.S."/>
        </authorList>
    </citation>
    <scope>NUCLEOTIDE SEQUENCE</scope>
    <source>
        <strain evidence="7">M956-1</strain>
    </source>
</reference>
<dbReference type="Pfam" id="PF00561">
    <property type="entry name" value="Abhydrolase_1"/>
    <property type="match status" value="1"/>
</dbReference>
<keyword evidence="3 7" id="KW-0378">Hydrolase</keyword>
<evidence type="ECO:0000259" key="5">
    <source>
        <dbReference type="Pfam" id="PF00561"/>
    </source>
</evidence>
<dbReference type="InterPro" id="IPR013595">
    <property type="entry name" value="Pept_S33_TAP-like_C"/>
</dbReference>
<evidence type="ECO:0000259" key="6">
    <source>
        <dbReference type="Pfam" id="PF08386"/>
    </source>
</evidence>
<dbReference type="PANTHER" id="PTHR43248:SF29">
    <property type="entry name" value="TRIPEPTIDYL AMINOPEPTIDASE"/>
    <property type="match status" value="1"/>
</dbReference>
<dbReference type="Pfam" id="PF08386">
    <property type="entry name" value="Abhydrolase_4"/>
    <property type="match status" value="1"/>
</dbReference>
<comment type="similarity">
    <text evidence="1">Belongs to the peptidase S33 family.</text>
</comment>
<sequence length="509" mass="55766">MRGGRLHDRREADGAQPVQHPLRAPGLKGERHMSVDVHSSDLARFHRQRLTWQPTEGGAGTETSRVTVPLDYRDPAGRTIEIAVARRPAGDPGQRIGVLMIAPDDPGNRGIPLIGQLVGALPAEVLDRFDLVAFDHRFSGDSHPIEVDWTPEERLWVFHRPQSITEEIRFQSKVAAKVADVALDLLPHASTRNVARDMDVVRAALGEERISYLGWSYGTYLGAVYTQLFGERADRVVLDSVLSPDWPWRGLFLNVAASTEAAVNRWCGWAAARDGELRLGDSAAAVRSRYDELLERAGREPLAVPGLPMPLDRFALEFFTVVMLTADRTYPLLGAVLRAAVHGDPVPGPAVGELMGLVNQRQDSTPAGQLAILCGESSWPRDLDRYEAEMASVGAELPFIGRTLASVKAGAFWPTSPVEPLTEIGPGNSARSILLVQSEADIFTRAVGAWRLRELLPENSRLVLAADTACHKLFPFGGHPVVNELTTRYLLTGELPEKDVTVENHQESA</sequence>
<feature type="region of interest" description="Disordered" evidence="4">
    <location>
        <begin position="1"/>
        <end position="31"/>
    </location>
</feature>
<accession>B2BM53</accession>
<proteinExistence type="inferred from homology"/>
<dbReference type="PANTHER" id="PTHR43248">
    <property type="entry name" value="2-SUCCINYL-6-HYDROXY-2,4-CYCLOHEXADIENE-1-CARBOXYLATE SYNTHASE"/>
    <property type="match status" value="1"/>
</dbReference>
<reference evidence="7" key="2">
    <citation type="journal article" date="2008" name="FEMS Microbiol. Lett.">
        <title>The biosynthetic genes encoding for the production of the dynemicin enediyne core in Micromonospora chersina ATCC53710.</title>
        <authorList>
            <person name="Gao Q."/>
            <person name="Thorson J.S."/>
        </authorList>
    </citation>
    <scope>NUCLEOTIDE SEQUENCE</scope>
    <source>
        <strain evidence="7">M956-1</strain>
    </source>
</reference>
<name>B2BM53_9ACTN</name>
<dbReference type="AlphaFoldDB" id="B2BM53"/>
<dbReference type="SUPFAM" id="SSF53474">
    <property type="entry name" value="alpha/beta-Hydrolases"/>
    <property type="match status" value="1"/>
</dbReference>
<dbReference type="InterPro" id="IPR029058">
    <property type="entry name" value="AB_hydrolase_fold"/>
</dbReference>
<dbReference type="InterPro" id="IPR051601">
    <property type="entry name" value="Serine_prot/Carboxylest_S33"/>
</dbReference>
<dbReference type="InterPro" id="IPR000073">
    <property type="entry name" value="AB_hydrolase_1"/>
</dbReference>
<dbReference type="Gene3D" id="3.40.50.1820">
    <property type="entry name" value="alpha/beta hydrolase"/>
    <property type="match status" value="1"/>
</dbReference>
<organism evidence="7">
    <name type="scientific">Micromonospora chersina</name>
    <dbReference type="NCBI Taxonomy" id="47854"/>
    <lineage>
        <taxon>Bacteria</taxon>
        <taxon>Bacillati</taxon>
        <taxon>Actinomycetota</taxon>
        <taxon>Actinomycetes</taxon>
        <taxon>Micromonosporales</taxon>
        <taxon>Micromonosporaceae</taxon>
        <taxon>Micromonospora</taxon>
    </lineage>
</organism>
<feature type="compositionally biased region" description="Basic and acidic residues" evidence="4">
    <location>
        <begin position="1"/>
        <end position="13"/>
    </location>
</feature>
<feature type="domain" description="AB hydrolase-1" evidence="5">
    <location>
        <begin position="126"/>
        <end position="301"/>
    </location>
</feature>
<feature type="domain" description="Peptidase S33 tripeptidyl aminopeptidase-like C-terminal" evidence="6">
    <location>
        <begin position="398"/>
        <end position="501"/>
    </location>
</feature>
<keyword evidence="2" id="KW-0732">Signal</keyword>
<dbReference type="EMBL" id="EF552206">
    <property type="protein sequence ID" value="ACB47068.1"/>
    <property type="molecule type" value="Genomic_DNA"/>
</dbReference>